<dbReference type="NCBIfam" id="TIGR03570">
    <property type="entry name" value="NeuD_NnaD"/>
    <property type="match status" value="1"/>
</dbReference>
<dbReference type="eggNOG" id="COG0110">
    <property type="taxonomic scope" value="Bacteria"/>
</dbReference>
<dbReference type="Gene3D" id="2.160.10.10">
    <property type="entry name" value="Hexapeptide repeat proteins"/>
    <property type="match status" value="1"/>
</dbReference>
<dbReference type="STRING" id="2754.EH55_01820"/>
<dbReference type="AlphaFoldDB" id="A0A073IVF7"/>
<accession>A0A073IVF7</accession>
<dbReference type="PANTHER" id="PTHR43300">
    <property type="entry name" value="ACETYLTRANSFERASE"/>
    <property type="match status" value="1"/>
</dbReference>
<comment type="caution">
    <text evidence="4">The sequence shown here is derived from an EMBL/GenBank/DDBJ whole genome shotgun (WGS) entry which is preliminary data.</text>
</comment>
<dbReference type="OrthoDB" id="9794407at2"/>
<dbReference type="InterPro" id="IPR041561">
    <property type="entry name" value="PglD_N"/>
</dbReference>
<dbReference type="PANTHER" id="PTHR43300:SF7">
    <property type="entry name" value="UDP-N-ACETYLBACILLOSAMINE N-ACETYLTRANSFERASE"/>
    <property type="match status" value="1"/>
</dbReference>
<dbReference type="GeneID" id="90982425"/>
<name>A0A073IVF7_9BACT</name>
<dbReference type="SUPFAM" id="SSF51161">
    <property type="entry name" value="Trimeric LpxA-like enzymes"/>
    <property type="match status" value="1"/>
</dbReference>
<dbReference type="CDD" id="cd03360">
    <property type="entry name" value="LbH_AT_putative"/>
    <property type="match status" value="1"/>
</dbReference>
<dbReference type="InterPro" id="IPR050179">
    <property type="entry name" value="Trans_hexapeptide_repeat"/>
</dbReference>
<evidence type="ECO:0000313" key="4">
    <source>
        <dbReference type="EMBL" id="KEJ93535.1"/>
    </source>
</evidence>
<evidence type="ECO:0000259" key="3">
    <source>
        <dbReference type="Pfam" id="PF17836"/>
    </source>
</evidence>
<evidence type="ECO:0000256" key="1">
    <source>
        <dbReference type="PIRSR" id="PIRSR620019-1"/>
    </source>
</evidence>
<dbReference type="InterPro" id="IPR020019">
    <property type="entry name" value="AcTrfase_PglD-like"/>
</dbReference>
<dbReference type="Proteomes" id="UP000027665">
    <property type="component" value="Unassembled WGS sequence"/>
</dbReference>
<feature type="binding site" evidence="2">
    <location>
        <position position="166"/>
    </location>
    <ligand>
        <name>acetyl-CoA</name>
        <dbReference type="ChEBI" id="CHEBI:57288"/>
    </ligand>
</feature>
<protein>
    <recommendedName>
        <fullName evidence="3">PglD N-terminal domain-containing protein</fullName>
    </recommendedName>
</protein>
<proteinExistence type="predicted"/>
<feature type="binding site" evidence="2">
    <location>
        <position position="145"/>
    </location>
    <ligand>
        <name>acetyl-CoA</name>
        <dbReference type="ChEBI" id="CHEBI:57288"/>
    </ligand>
</feature>
<dbReference type="Gene3D" id="3.40.50.20">
    <property type="match status" value="1"/>
</dbReference>
<evidence type="ECO:0000313" key="5">
    <source>
        <dbReference type="Proteomes" id="UP000027665"/>
    </source>
</evidence>
<organism evidence="4 5">
    <name type="scientific">Synergistes jonesii</name>
    <dbReference type="NCBI Taxonomy" id="2754"/>
    <lineage>
        <taxon>Bacteria</taxon>
        <taxon>Thermotogati</taxon>
        <taxon>Synergistota</taxon>
        <taxon>Synergistia</taxon>
        <taxon>Synergistales</taxon>
        <taxon>Synergistaceae</taxon>
        <taxon>Synergistes</taxon>
    </lineage>
</organism>
<sequence>MGKKNKEIYLIGAGGHAKVIIALLDELGMSCPAIYDDAERLQGTKFCGIPIAGPVSALPDRGDVSAVIAIGVNETRRRISSAFKNVSWAALVHPHSWVHASVSIGRGSVVFAGSVIQPGSVIGAHTIVNTSVSIDHDCRVGDFCHIAPGCHIAGGVRIGDNVFCGIGSCVTQYLSVCGDIVIGAGAAVTRDLTEPGIYVGLPAKRRA</sequence>
<gene>
    <name evidence="4" type="ORF">EH55_01820</name>
</gene>
<dbReference type="Pfam" id="PF17836">
    <property type="entry name" value="PglD_N"/>
    <property type="match status" value="1"/>
</dbReference>
<dbReference type="EMBL" id="JMKI01000002">
    <property type="protein sequence ID" value="KEJ93535.1"/>
    <property type="molecule type" value="Genomic_DNA"/>
</dbReference>
<reference evidence="4 5" key="1">
    <citation type="submission" date="2014-04" db="EMBL/GenBank/DDBJ databases">
        <title>Draft Genome Sequence of Synergistes jonesii.</title>
        <authorList>
            <person name="Coil D.A."/>
            <person name="Eisen J.A."/>
            <person name="Holland-Moritz H.E."/>
        </authorList>
    </citation>
    <scope>NUCLEOTIDE SEQUENCE [LARGE SCALE GENOMIC DNA]</scope>
    <source>
        <strain evidence="4 5">78-1</strain>
    </source>
</reference>
<evidence type="ECO:0000256" key="2">
    <source>
        <dbReference type="PIRSR" id="PIRSR620019-2"/>
    </source>
</evidence>
<feature type="site" description="Increases basicity of active site His" evidence="1">
    <location>
        <position position="137"/>
    </location>
</feature>
<dbReference type="RefSeq" id="WP_037974020.1">
    <property type="nucleotide sequence ID" value="NZ_CAMETI010000001.1"/>
</dbReference>
<feature type="domain" description="PglD N-terminal" evidence="3">
    <location>
        <begin position="8"/>
        <end position="81"/>
    </location>
</feature>
<feature type="active site" description="Proton acceptor" evidence="1">
    <location>
        <position position="136"/>
    </location>
</feature>
<keyword evidence="5" id="KW-1185">Reference proteome</keyword>
<feature type="binding site" evidence="2">
    <location>
        <position position="71"/>
    </location>
    <ligand>
        <name>substrate</name>
    </ligand>
</feature>
<dbReference type="InterPro" id="IPR011004">
    <property type="entry name" value="Trimer_LpxA-like_sf"/>
</dbReference>